<dbReference type="EMBL" id="JAADJF010000523">
    <property type="protein sequence ID" value="KAF4415659.1"/>
    <property type="molecule type" value="Genomic_DNA"/>
</dbReference>
<name>A0A8H4JAI7_9HYPO</name>
<gene>
    <name evidence="2" type="ORF">FACUT_13219</name>
</gene>
<sequence>MHRPGCWSRVTENRPPVVDDHADSQQERDGRRWSELSGPNKCLRCSGTYCDCPIPKLSNNPAALNLNELATKARTQHKVFHLGNGLMHQHGAARGLGHARGHV</sequence>
<accession>A0A8H4JAI7</accession>
<feature type="region of interest" description="Disordered" evidence="1">
    <location>
        <begin position="1"/>
        <end position="37"/>
    </location>
</feature>
<reference evidence="2 3" key="1">
    <citation type="submission" date="2020-01" db="EMBL/GenBank/DDBJ databases">
        <title>Identification and distribution of gene clusters putatively required for synthesis of sphingolipid metabolism inhibitors in phylogenetically diverse species of the filamentous fungus Fusarium.</title>
        <authorList>
            <person name="Kim H.-S."/>
            <person name="Busman M."/>
            <person name="Brown D.W."/>
            <person name="Divon H."/>
            <person name="Uhlig S."/>
            <person name="Proctor R.H."/>
        </authorList>
    </citation>
    <scope>NUCLEOTIDE SEQUENCE [LARGE SCALE GENOMIC DNA]</scope>
    <source>
        <strain evidence="2 3">NRRL 13308</strain>
    </source>
</reference>
<dbReference type="AlphaFoldDB" id="A0A8H4JAI7"/>
<comment type="caution">
    <text evidence="2">The sequence shown here is derived from an EMBL/GenBank/DDBJ whole genome shotgun (WGS) entry which is preliminary data.</text>
</comment>
<evidence type="ECO:0000313" key="3">
    <source>
        <dbReference type="Proteomes" id="UP000536711"/>
    </source>
</evidence>
<keyword evidence="3" id="KW-1185">Reference proteome</keyword>
<protein>
    <submittedName>
        <fullName evidence="2">Uncharacterized protein</fullName>
    </submittedName>
</protein>
<dbReference type="Proteomes" id="UP000536711">
    <property type="component" value="Unassembled WGS sequence"/>
</dbReference>
<organism evidence="2 3">
    <name type="scientific">Fusarium acutatum</name>
    <dbReference type="NCBI Taxonomy" id="78861"/>
    <lineage>
        <taxon>Eukaryota</taxon>
        <taxon>Fungi</taxon>
        <taxon>Dikarya</taxon>
        <taxon>Ascomycota</taxon>
        <taxon>Pezizomycotina</taxon>
        <taxon>Sordariomycetes</taxon>
        <taxon>Hypocreomycetidae</taxon>
        <taxon>Hypocreales</taxon>
        <taxon>Nectriaceae</taxon>
        <taxon>Fusarium</taxon>
        <taxon>Fusarium fujikuroi species complex</taxon>
    </lineage>
</organism>
<evidence type="ECO:0000313" key="2">
    <source>
        <dbReference type="EMBL" id="KAF4415659.1"/>
    </source>
</evidence>
<evidence type="ECO:0000256" key="1">
    <source>
        <dbReference type="SAM" id="MobiDB-lite"/>
    </source>
</evidence>
<proteinExistence type="predicted"/>
<feature type="compositionally biased region" description="Basic and acidic residues" evidence="1">
    <location>
        <begin position="17"/>
        <end position="34"/>
    </location>
</feature>